<sequence>MLTCAMRYELWIGLRYTRPKKRGDGRNLFISFISLISMLGIALGVAALIVVLSVMNGFQKELRTRILGVASHIEITGPDGELADWTRTARQAAQHPDVLAAAPYVSAEGMLSFDQQVRGVVVRGVLPAAEERVADFERHMKAGHLADLQAGRFGIILGADLARALQVLPGDKVTLIAPQGLVTPAAILPRLKQFTVVGIFDVGMFEYDSGLALIHMADAQKLYRMGDRVSGVRLKLKDLFAAPRVAQELQHYLDADDFVTDWTQGHANFFRAIAIEKNMMFLILLLIVAVAAFNIVSTLVMAVTDKQADIAILRTLGASPRSIMAVFVVQGALIGAIGMILGVAGGVALAKNVGVIVPALESLLHTHFLAKDVYYISELPSDLKWHDVGVIASVSFLLTLLATLYPSWRASRVNPAEALRYE</sequence>
<feature type="domain" description="MacB-like periplasmic core" evidence="9">
    <location>
        <begin position="34"/>
        <end position="251"/>
    </location>
</feature>
<evidence type="ECO:0000313" key="10">
    <source>
        <dbReference type="EMBL" id="OIR07204.1"/>
    </source>
</evidence>
<evidence type="ECO:0000256" key="5">
    <source>
        <dbReference type="ARBA" id="ARBA00022989"/>
    </source>
</evidence>
<evidence type="ECO:0000256" key="7">
    <source>
        <dbReference type="SAM" id="Phobius"/>
    </source>
</evidence>
<dbReference type="Pfam" id="PF12704">
    <property type="entry name" value="MacB_PCD"/>
    <property type="match status" value="1"/>
</dbReference>
<dbReference type="PANTHER" id="PTHR30489">
    <property type="entry name" value="LIPOPROTEIN-RELEASING SYSTEM TRANSMEMBRANE PROTEIN LOLE"/>
    <property type="match status" value="1"/>
</dbReference>
<reference evidence="10" key="1">
    <citation type="submission" date="2016-10" db="EMBL/GenBank/DDBJ databases">
        <title>Sequence of Gallionella enrichment culture.</title>
        <authorList>
            <person name="Poehlein A."/>
            <person name="Muehling M."/>
            <person name="Daniel R."/>
        </authorList>
    </citation>
    <scope>NUCLEOTIDE SEQUENCE</scope>
</reference>
<comment type="subcellular location">
    <subcellularLocation>
        <location evidence="1">Cell membrane</location>
        <topology evidence="1">Multi-pass membrane protein</topology>
    </subcellularLocation>
</comment>
<dbReference type="GO" id="GO:0044874">
    <property type="term" value="P:lipoprotein localization to outer membrane"/>
    <property type="evidence" value="ECO:0007669"/>
    <property type="project" value="TreeGrafter"/>
</dbReference>
<proteinExistence type="predicted"/>
<keyword evidence="3" id="KW-1003">Cell membrane</keyword>
<evidence type="ECO:0000256" key="6">
    <source>
        <dbReference type="ARBA" id="ARBA00023136"/>
    </source>
</evidence>
<evidence type="ECO:0000256" key="2">
    <source>
        <dbReference type="ARBA" id="ARBA00022448"/>
    </source>
</evidence>
<dbReference type="InterPro" id="IPR025857">
    <property type="entry name" value="MacB_PCD"/>
</dbReference>
<feature type="transmembrane region" description="Helical" evidence="7">
    <location>
        <begin position="279"/>
        <end position="303"/>
    </location>
</feature>
<protein>
    <submittedName>
        <fullName evidence="10">Lipoprotein-releasing system transmembrane protein LolE</fullName>
    </submittedName>
</protein>
<dbReference type="GO" id="GO:0042953">
    <property type="term" value="P:lipoprotein transport"/>
    <property type="evidence" value="ECO:0007669"/>
    <property type="project" value="InterPro"/>
</dbReference>
<evidence type="ECO:0000256" key="1">
    <source>
        <dbReference type="ARBA" id="ARBA00004651"/>
    </source>
</evidence>
<feature type="transmembrane region" description="Helical" evidence="7">
    <location>
        <begin position="28"/>
        <end position="55"/>
    </location>
</feature>
<dbReference type="EMBL" id="MLJW01000039">
    <property type="protein sequence ID" value="OIR07204.1"/>
    <property type="molecule type" value="Genomic_DNA"/>
</dbReference>
<keyword evidence="5 7" id="KW-1133">Transmembrane helix</keyword>
<name>A0A1J5T028_9ZZZZ</name>
<accession>A0A1J5T028</accession>
<keyword evidence="6 7" id="KW-0472">Membrane</keyword>
<feature type="transmembrane region" description="Helical" evidence="7">
    <location>
        <begin position="324"/>
        <end position="350"/>
    </location>
</feature>
<dbReference type="AlphaFoldDB" id="A0A1J5T028"/>
<evidence type="ECO:0000256" key="4">
    <source>
        <dbReference type="ARBA" id="ARBA00022692"/>
    </source>
</evidence>
<dbReference type="InterPro" id="IPR003838">
    <property type="entry name" value="ABC3_permease_C"/>
</dbReference>
<dbReference type="PANTHER" id="PTHR30489:SF0">
    <property type="entry name" value="LIPOPROTEIN-RELEASING SYSTEM TRANSMEMBRANE PROTEIN LOLE"/>
    <property type="match status" value="1"/>
</dbReference>
<evidence type="ECO:0000259" key="8">
    <source>
        <dbReference type="Pfam" id="PF02687"/>
    </source>
</evidence>
<dbReference type="GO" id="GO:0098797">
    <property type="term" value="C:plasma membrane protein complex"/>
    <property type="evidence" value="ECO:0007669"/>
    <property type="project" value="TreeGrafter"/>
</dbReference>
<feature type="domain" description="ABC3 transporter permease C-terminal" evidence="8">
    <location>
        <begin position="282"/>
        <end position="415"/>
    </location>
</feature>
<dbReference type="InterPro" id="IPR051447">
    <property type="entry name" value="Lipoprotein-release_system"/>
</dbReference>
<dbReference type="InterPro" id="IPR011925">
    <property type="entry name" value="LolCE_TM"/>
</dbReference>
<keyword evidence="2" id="KW-0813">Transport</keyword>
<gene>
    <name evidence="10" type="primary">lolE_3</name>
    <name evidence="10" type="ORF">GALL_107930</name>
</gene>
<comment type="caution">
    <text evidence="10">The sequence shown here is derived from an EMBL/GenBank/DDBJ whole genome shotgun (WGS) entry which is preliminary data.</text>
</comment>
<dbReference type="Pfam" id="PF02687">
    <property type="entry name" value="FtsX"/>
    <property type="match status" value="1"/>
</dbReference>
<organism evidence="10">
    <name type="scientific">mine drainage metagenome</name>
    <dbReference type="NCBI Taxonomy" id="410659"/>
    <lineage>
        <taxon>unclassified sequences</taxon>
        <taxon>metagenomes</taxon>
        <taxon>ecological metagenomes</taxon>
    </lineage>
</organism>
<keyword evidence="10" id="KW-0449">Lipoprotein</keyword>
<dbReference type="NCBIfam" id="TIGR02212">
    <property type="entry name" value="lolCE"/>
    <property type="match status" value="1"/>
</dbReference>
<evidence type="ECO:0000259" key="9">
    <source>
        <dbReference type="Pfam" id="PF12704"/>
    </source>
</evidence>
<evidence type="ECO:0000256" key="3">
    <source>
        <dbReference type="ARBA" id="ARBA00022475"/>
    </source>
</evidence>
<keyword evidence="4 7" id="KW-0812">Transmembrane</keyword>
<feature type="transmembrane region" description="Helical" evidence="7">
    <location>
        <begin position="388"/>
        <end position="405"/>
    </location>
</feature>